<evidence type="ECO:0000256" key="9">
    <source>
        <dbReference type="ARBA" id="ARBA00023239"/>
    </source>
</evidence>
<evidence type="ECO:0000256" key="4">
    <source>
        <dbReference type="ARBA" id="ARBA00009845"/>
    </source>
</evidence>
<dbReference type="EC" id="4.2.1.33" evidence="6"/>
<dbReference type="OrthoDB" id="9777465at2"/>
<evidence type="ECO:0000256" key="5">
    <source>
        <dbReference type="ARBA" id="ARBA00011271"/>
    </source>
</evidence>
<evidence type="ECO:0000313" key="13">
    <source>
        <dbReference type="Proteomes" id="UP000319949"/>
    </source>
</evidence>
<evidence type="ECO:0000256" key="1">
    <source>
        <dbReference type="ARBA" id="ARBA00000491"/>
    </source>
</evidence>
<dbReference type="Gene3D" id="3.20.19.10">
    <property type="entry name" value="Aconitase, domain 4"/>
    <property type="match status" value="1"/>
</dbReference>
<evidence type="ECO:0000256" key="8">
    <source>
        <dbReference type="ARBA" id="ARBA00022605"/>
    </source>
</evidence>
<reference evidence="12 13" key="1">
    <citation type="submission" date="2019-06" db="EMBL/GenBank/DDBJ databases">
        <title>Genomic Encyclopedia of Type Strains, Phase IV (KMG-V): Genome sequencing to study the core and pangenomes of soil and plant-associated prokaryotes.</title>
        <authorList>
            <person name="Whitman W."/>
        </authorList>
    </citation>
    <scope>NUCLEOTIDE SEQUENCE [LARGE SCALE GENOMIC DNA]</scope>
    <source>
        <strain evidence="12 13">BR 510</strain>
    </source>
</reference>
<keyword evidence="13" id="KW-1185">Reference proteome</keyword>
<proteinExistence type="inferred from homology"/>
<dbReference type="GO" id="GO:0009316">
    <property type="term" value="C:3-isopropylmalate dehydratase complex"/>
    <property type="evidence" value="ECO:0007669"/>
    <property type="project" value="InterPro"/>
</dbReference>
<sequence length="207" mass="22396">MTGKLTGIEGVAVPLLWDNVDTDALVPAAPHKRINGGGRDRLREVLFHEFRFDAAGQPRPEFVLNDVQFAGAPILLAGENFGCGSSREVAVWALLDYGFRAVIARSFAEIFEQNAYKNHLLPATVDAATHARIVSASSRPRPPRVAIDLVARRIAAGDQAIGSFVADEMGLEMIVQGVDEFALTAQYVPDILATQERLSEACPWLAG</sequence>
<dbReference type="UniPathway" id="UPA00048">
    <property type="reaction ID" value="UER00071"/>
</dbReference>
<feature type="domain" description="Aconitase A/isopropylmalate dehydratase small subunit swivel" evidence="11">
    <location>
        <begin position="5"/>
        <end position="126"/>
    </location>
</feature>
<evidence type="ECO:0000256" key="7">
    <source>
        <dbReference type="ARBA" id="ARBA00022430"/>
    </source>
</evidence>
<evidence type="ECO:0000256" key="10">
    <source>
        <dbReference type="ARBA" id="ARBA00023304"/>
    </source>
</evidence>
<dbReference type="RefSeq" id="WP_145658741.1">
    <property type="nucleotide sequence ID" value="NZ_VITK01000002.1"/>
</dbReference>
<accession>A0A560E3H8</accession>
<dbReference type="AlphaFoldDB" id="A0A560E3H8"/>
<evidence type="ECO:0000256" key="2">
    <source>
        <dbReference type="ARBA" id="ARBA00002695"/>
    </source>
</evidence>
<dbReference type="GO" id="GO:0003861">
    <property type="term" value="F:3-isopropylmalate dehydratase activity"/>
    <property type="evidence" value="ECO:0007669"/>
    <property type="project" value="UniProtKB-EC"/>
</dbReference>
<dbReference type="GO" id="GO:0009098">
    <property type="term" value="P:L-leucine biosynthetic process"/>
    <property type="evidence" value="ECO:0007669"/>
    <property type="project" value="UniProtKB-UniPathway"/>
</dbReference>
<evidence type="ECO:0000256" key="6">
    <source>
        <dbReference type="ARBA" id="ARBA00011998"/>
    </source>
</evidence>
<evidence type="ECO:0000256" key="3">
    <source>
        <dbReference type="ARBA" id="ARBA00004729"/>
    </source>
</evidence>
<protein>
    <recommendedName>
        <fullName evidence="6">3-isopropylmalate dehydratase</fullName>
        <ecNumber evidence="6">4.2.1.33</ecNumber>
    </recommendedName>
</protein>
<comment type="subunit">
    <text evidence="5">Heterodimer of LeuC and LeuD.</text>
</comment>
<comment type="function">
    <text evidence="2">Catalyzes the isomerization between 2-isopropylmalate and 3-isopropylmalate, via the formation of 2-isopropylmaleate.</text>
</comment>
<comment type="similarity">
    <text evidence="4">Belongs to the LeuD family. LeuD type 1 subfamily.</text>
</comment>
<evidence type="ECO:0000313" key="12">
    <source>
        <dbReference type="EMBL" id="TWB03949.1"/>
    </source>
</evidence>
<dbReference type="InterPro" id="IPR050075">
    <property type="entry name" value="LeuD"/>
</dbReference>
<dbReference type="NCBIfam" id="TIGR00171">
    <property type="entry name" value="leuD"/>
    <property type="match status" value="1"/>
</dbReference>
<dbReference type="EMBL" id="VITK01000002">
    <property type="protein sequence ID" value="TWB03949.1"/>
    <property type="molecule type" value="Genomic_DNA"/>
</dbReference>
<dbReference type="InterPro" id="IPR004431">
    <property type="entry name" value="3-IsopropMal_deHydase_ssu"/>
</dbReference>
<comment type="caution">
    <text evidence="12">The sequence shown here is derived from an EMBL/GenBank/DDBJ whole genome shotgun (WGS) entry which is preliminary data.</text>
</comment>
<dbReference type="Proteomes" id="UP000319949">
    <property type="component" value="Unassembled WGS sequence"/>
</dbReference>
<organism evidence="12 13">
    <name type="scientific">Bradyrhizobium stylosanthis</name>
    <dbReference type="NCBI Taxonomy" id="1803665"/>
    <lineage>
        <taxon>Bacteria</taxon>
        <taxon>Pseudomonadati</taxon>
        <taxon>Pseudomonadota</taxon>
        <taxon>Alphaproteobacteria</taxon>
        <taxon>Hyphomicrobiales</taxon>
        <taxon>Nitrobacteraceae</taxon>
        <taxon>Bradyrhizobium</taxon>
    </lineage>
</organism>
<dbReference type="Pfam" id="PF00694">
    <property type="entry name" value="Aconitase_C"/>
    <property type="match status" value="1"/>
</dbReference>
<dbReference type="NCBIfam" id="NF002458">
    <property type="entry name" value="PRK01641.1"/>
    <property type="match status" value="1"/>
</dbReference>
<dbReference type="InterPro" id="IPR000573">
    <property type="entry name" value="AconitaseA/IPMdHydase_ssu_swvl"/>
</dbReference>
<gene>
    <name evidence="12" type="ORF">FBZ96_102423</name>
</gene>
<keyword evidence="9" id="KW-0456">Lyase</keyword>
<dbReference type="PANTHER" id="PTHR43345">
    <property type="entry name" value="3-ISOPROPYLMALATE DEHYDRATASE SMALL SUBUNIT 2-RELATED-RELATED"/>
    <property type="match status" value="1"/>
</dbReference>
<name>A0A560E3H8_9BRAD</name>
<comment type="pathway">
    <text evidence="3">Amino-acid biosynthesis; L-leucine biosynthesis; L-leucine from 3-methyl-2-oxobutanoate: step 2/4.</text>
</comment>
<dbReference type="SUPFAM" id="SSF52016">
    <property type="entry name" value="LeuD/IlvD-like"/>
    <property type="match status" value="1"/>
</dbReference>
<dbReference type="PANTHER" id="PTHR43345:SF5">
    <property type="entry name" value="3-ISOPROPYLMALATE DEHYDRATASE SMALL SUBUNIT"/>
    <property type="match status" value="1"/>
</dbReference>
<keyword evidence="10" id="KW-0100">Branched-chain amino acid biosynthesis</keyword>
<dbReference type="InterPro" id="IPR015928">
    <property type="entry name" value="Aconitase/3IPM_dehydase_swvl"/>
</dbReference>
<comment type="catalytic activity">
    <reaction evidence="1">
        <text>(2R,3S)-3-isopropylmalate = (2S)-2-isopropylmalate</text>
        <dbReference type="Rhea" id="RHEA:32287"/>
        <dbReference type="ChEBI" id="CHEBI:1178"/>
        <dbReference type="ChEBI" id="CHEBI:35121"/>
        <dbReference type="EC" id="4.2.1.33"/>
    </reaction>
</comment>
<keyword evidence="7" id="KW-0432">Leucine biosynthesis</keyword>
<evidence type="ECO:0000259" key="11">
    <source>
        <dbReference type="Pfam" id="PF00694"/>
    </source>
</evidence>
<keyword evidence="8" id="KW-0028">Amino-acid biosynthesis</keyword>